<comment type="caution">
    <text evidence="5">The sequence shown here is derived from an EMBL/GenBank/DDBJ whole genome shotgun (WGS) entry which is preliminary data.</text>
</comment>
<evidence type="ECO:0000259" key="4">
    <source>
        <dbReference type="Pfam" id="PF13458"/>
    </source>
</evidence>
<dbReference type="Gene3D" id="3.40.50.2300">
    <property type="match status" value="2"/>
</dbReference>
<name>A0A5M3XEC9_9ACTN</name>
<evidence type="ECO:0000256" key="1">
    <source>
        <dbReference type="ARBA" id="ARBA00010062"/>
    </source>
</evidence>
<keyword evidence="6" id="KW-1185">Reference proteome</keyword>
<sequence>MRRRSITVLGAVLALGVAAAGCGNGSGSGGGGDEPIVVGSTLSLTGAFAATGQIHKIAGETFVDRLNAAGGLLGRKVEWKVVDDQSDQAKVSQLYERLISQDKVDLIIGPYATPNILSAMAVAQRHGYVMPQHTAVLAPQLTYECQFPAWSITPTPNSFIPNQLFDAVATLPAPPKRIAVLTSQSGSAAFVSDGFGDDKSGVLSIARERGLDVVADIHYPPTTTDWAPIATQVRDADPDLVVNNGLGVDAANILQAMAQLGYRPKQMFGLFPAPGPLLALGDGAEGMLSVSMFEPNKATLDKLGPAATEITTEFSKRAAAAKLPYTVFETQAAASWNAWEILTGAVTSSGGLDQRKMCDTLHATGADTTFSGHLTFDPKAHNFWPTTQSLKQIQNGEWVTVWPADRAAAQLQGPSS</sequence>
<dbReference type="RefSeq" id="WP_155345028.1">
    <property type="nucleotide sequence ID" value="NZ_BAAAHM010000008.1"/>
</dbReference>
<accession>A0A5M3XEC9</accession>
<feature type="chain" id="PRO_5024388703" evidence="3">
    <location>
        <begin position="21"/>
        <end position="416"/>
    </location>
</feature>
<gene>
    <name evidence="5" type="ORF">Aple_028610</name>
</gene>
<dbReference type="CDD" id="cd06338">
    <property type="entry name" value="PBP1_ABC_ligand_binding-like"/>
    <property type="match status" value="1"/>
</dbReference>
<keyword evidence="2 3" id="KW-0732">Signal</keyword>
<evidence type="ECO:0000256" key="3">
    <source>
        <dbReference type="SAM" id="SignalP"/>
    </source>
</evidence>
<dbReference type="EMBL" id="BLAF01000014">
    <property type="protein sequence ID" value="GES19965.1"/>
    <property type="molecule type" value="Genomic_DNA"/>
</dbReference>
<dbReference type="InterPro" id="IPR028082">
    <property type="entry name" value="Peripla_BP_I"/>
</dbReference>
<feature type="domain" description="Leucine-binding protein" evidence="4">
    <location>
        <begin position="35"/>
        <end position="382"/>
    </location>
</feature>
<evidence type="ECO:0000256" key="2">
    <source>
        <dbReference type="ARBA" id="ARBA00022729"/>
    </source>
</evidence>
<dbReference type="AlphaFoldDB" id="A0A5M3XEC9"/>
<comment type="similarity">
    <text evidence="1">Belongs to the leucine-binding protein family.</text>
</comment>
<dbReference type="InterPro" id="IPR028081">
    <property type="entry name" value="Leu-bd"/>
</dbReference>
<dbReference type="PROSITE" id="PS51257">
    <property type="entry name" value="PROKAR_LIPOPROTEIN"/>
    <property type="match status" value="1"/>
</dbReference>
<proteinExistence type="inferred from homology"/>
<evidence type="ECO:0000313" key="5">
    <source>
        <dbReference type="EMBL" id="GES19965.1"/>
    </source>
</evidence>
<dbReference type="SUPFAM" id="SSF53822">
    <property type="entry name" value="Periplasmic binding protein-like I"/>
    <property type="match status" value="1"/>
</dbReference>
<dbReference type="Pfam" id="PF13458">
    <property type="entry name" value="Peripla_BP_6"/>
    <property type="match status" value="1"/>
</dbReference>
<dbReference type="PANTHER" id="PTHR30483:SF6">
    <property type="entry name" value="PERIPLASMIC BINDING PROTEIN OF ABC TRANSPORTER FOR NATURAL AMINO ACIDS"/>
    <property type="match status" value="1"/>
</dbReference>
<evidence type="ECO:0000313" key="6">
    <source>
        <dbReference type="Proteomes" id="UP000377595"/>
    </source>
</evidence>
<dbReference type="OrthoDB" id="7337537at2"/>
<reference evidence="5 6" key="1">
    <citation type="submission" date="2019-10" db="EMBL/GenBank/DDBJ databases">
        <title>Whole genome shotgun sequence of Acrocarpospora pleiomorpha NBRC 16267.</title>
        <authorList>
            <person name="Ichikawa N."/>
            <person name="Kimura A."/>
            <person name="Kitahashi Y."/>
            <person name="Komaki H."/>
            <person name="Oguchi A."/>
        </authorList>
    </citation>
    <scope>NUCLEOTIDE SEQUENCE [LARGE SCALE GENOMIC DNA]</scope>
    <source>
        <strain evidence="5 6">NBRC 16267</strain>
    </source>
</reference>
<dbReference type="PANTHER" id="PTHR30483">
    <property type="entry name" value="LEUCINE-SPECIFIC-BINDING PROTEIN"/>
    <property type="match status" value="1"/>
</dbReference>
<organism evidence="5 6">
    <name type="scientific">Acrocarpospora pleiomorpha</name>
    <dbReference type="NCBI Taxonomy" id="90975"/>
    <lineage>
        <taxon>Bacteria</taxon>
        <taxon>Bacillati</taxon>
        <taxon>Actinomycetota</taxon>
        <taxon>Actinomycetes</taxon>
        <taxon>Streptosporangiales</taxon>
        <taxon>Streptosporangiaceae</taxon>
        <taxon>Acrocarpospora</taxon>
    </lineage>
</organism>
<dbReference type="Proteomes" id="UP000377595">
    <property type="component" value="Unassembled WGS sequence"/>
</dbReference>
<protein>
    <submittedName>
        <fullName evidence="5">Branched-chain amino acid ABC transporter substrate-binding protein</fullName>
    </submittedName>
</protein>
<dbReference type="InterPro" id="IPR051010">
    <property type="entry name" value="BCAA_transport"/>
</dbReference>
<feature type="signal peptide" evidence="3">
    <location>
        <begin position="1"/>
        <end position="20"/>
    </location>
</feature>